<dbReference type="SUPFAM" id="SSF53335">
    <property type="entry name" value="S-adenosyl-L-methionine-dependent methyltransferases"/>
    <property type="match status" value="1"/>
</dbReference>
<evidence type="ECO:0000256" key="2">
    <source>
        <dbReference type="PIRSR" id="PIRSR018249-2"/>
    </source>
</evidence>
<keyword evidence="4" id="KW-0808">Transferase</keyword>
<feature type="binding site" evidence="1">
    <location>
        <position position="6"/>
    </location>
    <ligand>
        <name>Zn(2+)</name>
        <dbReference type="ChEBI" id="CHEBI:29105"/>
    </ligand>
</feature>
<accession>A0A7Z0KA92</accession>
<dbReference type="EC" id="2.1.1.187" evidence="4"/>
<comment type="caution">
    <text evidence="4">The sequence shown here is derived from an EMBL/GenBank/DDBJ whole genome shotgun (WGS) entry which is preliminary data.</text>
</comment>
<dbReference type="GO" id="GO:0046872">
    <property type="term" value="F:metal ion binding"/>
    <property type="evidence" value="ECO:0007669"/>
    <property type="project" value="UniProtKB-KW"/>
</dbReference>
<keyword evidence="2" id="KW-0949">S-adenosyl-L-methionine</keyword>
<feature type="binding site" evidence="1">
    <location>
        <position position="10"/>
    </location>
    <ligand>
        <name>Zn(2+)</name>
        <dbReference type="ChEBI" id="CHEBI:29105"/>
    </ligand>
</feature>
<protein>
    <submittedName>
        <fullName evidence="4">23S rRNA (Guanine745-N1)-methyltransferase</fullName>
        <ecNumber evidence="4">2.1.1.187</ecNumber>
    </submittedName>
</protein>
<evidence type="ECO:0000313" key="4">
    <source>
        <dbReference type="EMBL" id="NYJ79549.1"/>
    </source>
</evidence>
<dbReference type="Pfam" id="PF21302">
    <property type="entry name" value="Zn_ribbon_RlmA"/>
    <property type="match status" value="1"/>
</dbReference>
<dbReference type="EMBL" id="JACCFY010000001">
    <property type="protein sequence ID" value="NYJ79549.1"/>
    <property type="molecule type" value="Genomic_DNA"/>
</dbReference>
<dbReference type="AlphaFoldDB" id="A0A7Z0KA92"/>
<dbReference type="Gene3D" id="3.40.50.150">
    <property type="entry name" value="Vaccinia Virus protein VP39"/>
    <property type="match status" value="1"/>
</dbReference>
<evidence type="ECO:0000259" key="3">
    <source>
        <dbReference type="Pfam" id="PF21302"/>
    </source>
</evidence>
<dbReference type="InterPro" id="IPR048647">
    <property type="entry name" value="RlmA_N"/>
</dbReference>
<gene>
    <name evidence="4" type="ORF">HNR09_002960</name>
</gene>
<keyword evidence="4" id="KW-0489">Methyltransferase</keyword>
<dbReference type="InterPro" id="IPR016718">
    <property type="entry name" value="rRNA_m1G-MeTrfase_A_prd"/>
</dbReference>
<evidence type="ECO:0000313" key="5">
    <source>
        <dbReference type="Proteomes" id="UP000535437"/>
    </source>
</evidence>
<dbReference type="InterPro" id="IPR029063">
    <property type="entry name" value="SAM-dependent_MTases_sf"/>
</dbReference>
<dbReference type="Proteomes" id="UP000535437">
    <property type="component" value="Unassembled WGS sequence"/>
</dbReference>
<proteinExistence type="predicted"/>
<dbReference type="RefSeq" id="WP_179542750.1">
    <property type="nucleotide sequence ID" value="NZ_BAAALL010000007.1"/>
</dbReference>
<dbReference type="PIRSF" id="PIRSF018249">
    <property type="entry name" value="MyrA_prd"/>
    <property type="match status" value="1"/>
</dbReference>
<keyword evidence="1" id="KW-0479">Metal-binding</keyword>
<reference evidence="4 5" key="1">
    <citation type="submission" date="2020-07" db="EMBL/GenBank/DDBJ databases">
        <title>Sequencing the genomes of 1000 actinobacteria strains.</title>
        <authorList>
            <person name="Klenk H.-P."/>
        </authorList>
    </citation>
    <scope>NUCLEOTIDE SEQUENCE [LARGE SCALE GENOMIC DNA]</scope>
    <source>
        <strain evidence="4 5">DSM 15475</strain>
    </source>
</reference>
<evidence type="ECO:0000256" key="1">
    <source>
        <dbReference type="PIRSR" id="PIRSR018249-1"/>
    </source>
</evidence>
<organism evidence="4 5">
    <name type="scientific">Nesterenkonia xinjiangensis</name>
    <dbReference type="NCBI Taxonomy" id="225327"/>
    <lineage>
        <taxon>Bacteria</taxon>
        <taxon>Bacillati</taxon>
        <taxon>Actinomycetota</taxon>
        <taxon>Actinomycetes</taxon>
        <taxon>Micrococcales</taxon>
        <taxon>Micrococcaceae</taxon>
        <taxon>Nesterenkonia</taxon>
    </lineage>
</organism>
<feature type="domain" description="23S rRNA (guanine(745)-N(1))-methyltransferase N-terminal" evidence="3">
    <location>
        <begin position="3"/>
        <end position="23"/>
    </location>
</feature>
<feature type="binding site" evidence="2">
    <location>
        <position position="50"/>
    </location>
    <ligand>
        <name>S-adenosyl-L-methionine</name>
        <dbReference type="ChEBI" id="CHEBI:59789"/>
    </ligand>
</feature>
<feature type="binding site" evidence="2">
    <location>
        <position position="170"/>
    </location>
    <ligand>
        <name>S-adenosyl-L-methionine</name>
        <dbReference type="ChEBI" id="CHEBI:59789"/>
    </ligand>
</feature>
<keyword evidence="5" id="KW-1185">Reference proteome</keyword>
<sequence length="277" mass="29908">MKGLACPAGHRFDAAKQGYVNLLVGRGSSVTPDSPAMIMARERVQSAGVFSALTDALDQLAELWAPMRHTGGVEIMLDCGAGTGHHLQSLLDARPQARAVALDLSPAGLKRAARHPRTLALAWDLWRPLPVADGTVELLLDIFAPRNVDEYFRVLLPGAPAIVVTPRPAHLRELSGLGLLGMQPNKLADLRTQMHRRFLEPVEHRVVTAQVPVSGDSARDLVMMGPAGHHREADEVTARITEEGVDRVTVDLDVTVWRRPAGGRGSAHECDRGDGNP</sequence>
<dbReference type="GO" id="GO:0052911">
    <property type="term" value="F:23S rRNA (guanine(745)-N(1))-methyltransferase activity"/>
    <property type="evidence" value="ECO:0007669"/>
    <property type="project" value="UniProtKB-EC"/>
</dbReference>
<feature type="binding site" evidence="2">
    <location>
        <begin position="83"/>
        <end position="84"/>
    </location>
    <ligand>
        <name>S-adenosyl-L-methionine</name>
        <dbReference type="ChEBI" id="CHEBI:59789"/>
    </ligand>
</feature>
<keyword evidence="1" id="KW-0862">Zinc</keyword>
<name>A0A7Z0KA92_9MICC</name>